<dbReference type="GO" id="GO:0005832">
    <property type="term" value="C:chaperonin-containing T-complex"/>
    <property type="evidence" value="ECO:0007669"/>
    <property type="project" value="UniProtKB-ARBA"/>
</dbReference>
<dbReference type="SUPFAM" id="SSF48592">
    <property type="entry name" value="GroEL equatorial domain-like"/>
    <property type="match status" value="1"/>
</dbReference>
<accession>A0A2H1H9V3</accession>
<dbReference type="InterPro" id="IPR002423">
    <property type="entry name" value="Cpn60/GroEL/TCP-1"/>
</dbReference>
<evidence type="ECO:0000313" key="8">
    <source>
        <dbReference type="Proteomes" id="UP000245764"/>
    </source>
</evidence>
<dbReference type="PANTHER" id="PTHR11353">
    <property type="entry name" value="CHAPERONIN"/>
    <property type="match status" value="1"/>
</dbReference>
<dbReference type="GO" id="GO:0140662">
    <property type="term" value="F:ATP-dependent protein folding chaperone"/>
    <property type="evidence" value="ECO:0007669"/>
    <property type="project" value="InterPro"/>
</dbReference>
<comment type="similarity">
    <text evidence="1 5">Belongs to the TCP-1 chaperonin family.</text>
</comment>
<keyword evidence="2 5" id="KW-0547">Nucleotide-binding</keyword>
<gene>
    <name evidence="7" type="ORF">ZT1E4_G11906</name>
</gene>
<evidence type="ECO:0000256" key="6">
    <source>
        <dbReference type="SAM" id="MobiDB-lite"/>
    </source>
</evidence>
<dbReference type="Gene3D" id="1.10.560.10">
    <property type="entry name" value="GroEL-like equatorial domain"/>
    <property type="match status" value="1"/>
</dbReference>
<evidence type="ECO:0000256" key="4">
    <source>
        <dbReference type="ARBA" id="ARBA00023186"/>
    </source>
</evidence>
<dbReference type="AlphaFoldDB" id="A0A2H1H9V3"/>
<protein>
    <submittedName>
        <fullName evidence="7">Uncharacterized protein</fullName>
    </submittedName>
</protein>
<feature type="compositionally biased region" description="Low complexity" evidence="6">
    <location>
        <begin position="18"/>
        <end position="34"/>
    </location>
</feature>
<dbReference type="Proteomes" id="UP000245764">
    <property type="component" value="Chromosome 18"/>
</dbReference>
<dbReference type="EMBL" id="LT854270">
    <property type="protein sequence ID" value="SMR62590.1"/>
    <property type="molecule type" value="Genomic_DNA"/>
</dbReference>
<dbReference type="GO" id="GO:0016887">
    <property type="term" value="F:ATP hydrolysis activity"/>
    <property type="evidence" value="ECO:0007669"/>
    <property type="project" value="InterPro"/>
</dbReference>
<keyword evidence="3 5" id="KW-0067">ATP-binding</keyword>
<dbReference type="InterPro" id="IPR027413">
    <property type="entry name" value="GROEL-like_equatorial_sf"/>
</dbReference>
<evidence type="ECO:0000256" key="2">
    <source>
        <dbReference type="ARBA" id="ARBA00022741"/>
    </source>
</evidence>
<keyword evidence="4 5" id="KW-0143">Chaperone</keyword>
<dbReference type="Pfam" id="PF00118">
    <property type="entry name" value="Cpn60_TCP1"/>
    <property type="match status" value="1"/>
</dbReference>
<dbReference type="PROSITE" id="PS00751">
    <property type="entry name" value="TCP1_2"/>
    <property type="match status" value="1"/>
</dbReference>
<dbReference type="InterPro" id="IPR002194">
    <property type="entry name" value="Chaperonin_TCP-1_CS"/>
</dbReference>
<sequence length="219" mass="23484">MTTNSAAPRPARRATTDSNNGAVSTTASTANNNDSNIDLALTNDAATILRELEVVHPASKLPVMASRQQEAEMGDATNMVIVFAGELPKKAEELLQSRTELQGETCYAIGQHDDHPSVPAWTGSQPKAFLDCHHISNPPPHNRDSLLSTIRSNHQSIATKAGGIPAYPGDWLCQYCCYIRGAGGEVERIATPTPTASCTVFERTGSAGRVERKDGQTDR</sequence>
<feature type="region of interest" description="Disordered" evidence="6">
    <location>
        <begin position="1"/>
        <end position="34"/>
    </location>
</feature>
<dbReference type="PRINTS" id="PR00304">
    <property type="entry name" value="TCOMPLEXTCP1"/>
</dbReference>
<name>A0A2H1H9V3_ZYMTR</name>
<proteinExistence type="inferred from homology"/>
<evidence type="ECO:0000256" key="1">
    <source>
        <dbReference type="ARBA" id="ARBA00008020"/>
    </source>
</evidence>
<evidence type="ECO:0000256" key="5">
    <source>
        <dbReference type="RuleBase" id="RU004187"/>
    </source>
</evidence>
<organism evidence="7 8">
    <name type="scientific">Zymoseptoria tritici ST99CH_1E4</name>
    <dbReference type="NCBI Taxonomy" id="1276532"/>
    <lineage>
        <taxon>Eukaryota</taxon>
        <taxon>Fungi</taxon>
        <taxon>Dikarya</taxon>
        <taxon>Ascomycota</taxon>
        <taxon>Pezizomycotina</taxon>
        <taxon>Dothideomycetes</taxon>
        <taxon>Dothideomycetidae</taxon>
        <taxon>Mycosphaerellales</taxon>
        <taxon>Mycosphaerellaceae</taxon>
        <taxon>Zymoseptoria</taxon>
    </lineage>
</organism>
<evidence type="ECO:0000256" key="3">
    <source>
        <dbReference type="ARBA" id="ARBA00022840"/>
    </source>
</evidence>
<reference evidence="8" key="1">
    <citation type="submission" date="2017-05" db="EMBL/GenBank/DDBJ databases">
        <authorList>
            <person name="Song R."/>
            <person name="Chenine A.L."/>
            <person name="Ruprecht R.M."/>
        </authorList>
    </citation>
    <scope>NUCLEOTIDE SEQUENCE [LARGE SCALE GENOMIC DNA]</scope>
</reference>
<evidence type="ECO:0000313" key="7">
    <source>
        <dbReference type="EMBL" id="SMR62590.1"/>
    </source>
</evidence>
<dbReference type="InterPro" id="IPR017998">
    <property type="entry name" value="Chaperone_TCP-1"/>
</dbReference>
<dbReference type="GO" id="GO:0005524">
    <property type="term" value="F:ATP binding"/>
    <property type="evidence" value="ECO:0007669"/>
    <property type="project" value="UniProtKB-KW"/>
</dbReference>
<dbReference type="GO" id="GO:0051082">
    <property type="term" value="F:unfolded protein binding"/>
    <property type="evidence" value="ECO:0007669"/>
    <property type="project" value="InterPro"/>
</dbReference>